<gene>
    <name evidence="1" type="ORF">DFQ14_104288</name>
</gene>
<keyword evidence="2" id="KW-1185">Reference proteome</keyword>
<dbReference type="RefSeq" id="WP_114452804.1">
    <property type="nucleotide sequence ID" value="NZ_QPJC01000004.1"/>
</dbReference>
<evidence type="ECO:0000313" key="1">
    <source>
        <dbReference type="EMBL" id="RCW44697.1"/>
    </source>
</evidence>
<accession>A0A368VX21</accession>
<dbReference type="AlphaFoldDB" id="A0A368VX21"/>
<evidence type="ECO:0000313" key="2">
    <source>
        <dbReference type="Proteomes" id="UP000253495"/>
    </source>
</evidence>
<dbReference type="Proteomes" id="UP000253495">
    <property type="component" value="Unassembled WGS sequence"/>
</dbReference>
<sequence>MNETKASGEDSWQQLSRALTDVAAAWRRAGTSQAESGPESTPAIHQLERTEAHALARSGYEAVEALAGLATVLSAQQDAVHAWESAQQAQREVWRHWRVAMDAQLPDEDTPP</sequence>
<dbReference type="OrthoDB" id="5195413at2"/>
<proteinExistence type="predicted"/>
<name>A0A368VX21_9ACTN</name>
<comment type="caution">
    <text evidence="1">The sequence shown here is derived from an EMBL/GenBank/DDBJ whole genome shotgun (WGS) entry which is preliminary data.</text>
</comment>
<dbReference type="EMBL" id="QPJC01000004">
    <property type="protein sequence ID" value="RCW44697.1"/>
    <property type="molecule type" value="Genomic_DNA"/>
</dbReference>
<reference evidence="1 2" key="1">
    <citation type="submission" date="2018-07" db="EMBL/GenBank/DDBJ databases">
        <title>Genomic Encyclopedia of Type Strains, Phase III (KMG-III): the genomes of soil and plant-associated and newly described type strains.</title>
        <authorList>
            <person name="Whitman W."/>
        </authorList>
    </citation>
    <scope>NUCLEOTIDE SEQUENCE [LARGE SCALE GENOMIC DNA]</scope>
    <source>
        <strain evidence="1 2">CECT 8575</strain>
    </source>
</reference>
<protein>
    <submittedName>
        <fullName evidence="1">Uncharacterized protein</fullName>
    </submittedName>
</protein>
<organism evidence="1 2">
    <name type="scientific">Halopolyspora algeriensis</name>
    <dbReference type="NCBI Taxonomy" id="1500506"/>
    <lineage>
        <taxon>Bacteria</taxon>
        <taxon>Bacillati</taxon>
        <taxon>Actinomycetota</taxon>
        <taxon>Actinomycetes</taxon>
        <taxon>Actinomycetes incertae sedis</taxon>
        <taxon>Halopolyspora</taxon>
    </lineage>
</organism>